<evidence type="ECO:0000313" key="2">
    <source>
        <dbReference type="EMBL" id="VEL28962.1"/>
    </source>
</evidence>
<accession>A0A448X5X3</accession>
<name>A0A448X5X3_9PLAT</name>
<evidence type="ECO:0000313" key="3">
    <source>
        <dbReference type="Proteomes" id="UP000784294"/>
    </source>
</evidence>
<protein>
    <submittedName>
        <fullName evidence="2">Uncharacterized protein</fullName>
    </submittedName>
</protein>
<feature type="region of interest" description="Disordered" evidence="1">
    <location>
        <begin position="41"/>
        <end position="87"/>
    </location>
</feature>
<keyword evidence="3" id="KW-1185">Reference proteome</keyword>
<organism evidence="2 3">
    <name type="scientific">Protopolystoma xenopodis</name>
    <dbReference type="NCBI Taxonomy" id="117903"/>
    <lineage>
        <taxon>Eukaryota</taxon>
        <taxon>Metazoa</taxon>
        <taxon>Spiralia</taxon>
        <taxon>Lophotrochozoa</taxon>
        <taxon>Platyhelminthes</taxon>
        <taxon>Monogenea</taxon>
        <taxon>Polyopisthocotylea</taxon>
        <taxon>Polystomatidea</taxon>
        <taxon>Polystomatidae</taxon>
        <taxon>Protopolystoma</taxon>
    </lineage>
</organism>
<dbReference type="Proteomes" id="UP000784294">
    <property type="component" value="Unassembled WGS sequence"/>
</dbReference>
<evidence type="ECO:0000256" key="1">
    <source>
        <dbReference type="SAM" id="MobiDB-lite"/>
    </source>
</evidence>
<reference evidence="2" key="1">
    <citation type="submission" date="2018-11" db="EMBL/GenBank/DDBJ databases">
        <authorList>
            <consortium name="Pathogen Informatics"/>
        </authorList>
    </citation>
    <scope>NUCLEOTIDE SEQUENCE</scope>
</reference>
<comment type="caution">
    <text evidence="2">The sequence shown here is derived from an EMBL/GenBank/DDBJ whole genome shotgun (WGS) entry which is preliminary data.</text>
</comment>
<dbReference type="AlphaFoldDB" id="A0A448X5X3"/>
<sequence>MASTMMRWECLSKVKGVLYFSSLHLSDWTCGVCSEMEADKGRSRGARLSGEGEERAGNGAVVRMGLHDGRGRPLDGMTQPASEAGRAQAEIWHGWLAD</sequence>
<proteinExistence type="predicted"/>
<dbReference type="EMBL" id="CAAALY010099128">
    <property type="protein sequence ID" value="VEL28962.1"/>
    <property type="molecule type" value="Genomic_DNA"/>
</dbReference>
<gene>
    <name evidence="2" type="ORF">PXEA_LOCUS22402</name>
</gene>